<evidence type="ECO:0000313" key="3">
    <source>
        <dbReference type="Proteomes" id="UP001183794"/>
    </source>
</evidence>
<proteinExistence type="predicted"/>
<protein>
    <submittedName>
        <fullName evidence="2">Uncharacterized protein</fullName>
    </submittedName>
</protein>
<dbReference type="RefSeq" id="WP_310173791.1">
    <property type="nucleotide sequence ID" value="NZ_BAABHE010000001.1"/>
</dbReference>
<keyword evidence="1" id="KW-1133">Transmembrane helix</keyword>
<sequence length="90" mass="10047">MIRDGKPANFSGEGNAAGNWLIFGVSLVLFLVSLYLLNFADFENVWWTFGGLLVLSTIVFFIGWQFTGQSNTVDEDFVTDPIHETKSPNL</sequence>
<keyword evidence="1" id="KW-0812">Transmembrane</keyword>
<keyword evidence="3" id="KW-1185">Reference proteome</keyword>
<dbReference type="Proteomes" id="UP001183794">
    <property type="component" value="Unassembled WGS sequence"/>
</dbReference>
<feature type="transmembrane region" description="Helical" evidence="1">
    <location>
        <begin position="20"/>
        <end position="38"/>
    </location>
</feature>
<gene>
    <name evidence="2" type="ORF">J2S62_001768</name>
</gene>
<accession>A0ABU2B1N9</accession>
<reference evidence="2 3" key="1">
    <citation type="submission" date="2023-07" db="EMBL/GenBank/DDBJ databases">
        <title>Sequencing the genomes of 1000 actinobacteria strains.</title>
        <authorList>
            <person name="Klenk H.-P."/>
        </authorList>
    </citation>
    <scope>NUCLEOTIDE SEQUENCE [LARGE SCALE GENOMIC DNA]</scope>
    <source>
        <strain evidence="2 3">DSM 22966</strain>
    </source>
</reference>
<name>A0ABU2B1N9_9MICC</name>
<comment type="caution">
    <text evidence="2">The sequence shown here is derived from an EMBL/GenBank/DDBJ whole genome shotgun (WGS) entry which is preliminary data.</text>
</comment>
<organism evidence="2 3">
    <name type="scientific">Enteractinococcus fodinae</name>
    <dbReference type="NCBI Taxonomy" id="684663"/>
    <lineage>
        <taxon>Bacteria</taxon>
        <taxon>Bacillati</taxon>
        <taxon>Actinomycetota</taxon>
        <taxon>Actinomycetes</taxon>
        <taxon>Micrococcales</taxon>
        <taxon>Micrococcaceae</taxon>
    </lineage>
</organism>
<evidence type="ECO:0000256" key="1">
    <source>
        <dbReference type="SAM" id="Phobius"/>
    </source>
</evidence>
<feature type="transmembrane region" description="Helical" evidence="1">
    <location>
        <begin position="45"/>
        <end position="66"/>
    </location>
</feature>
<keyword evidence="1" id="KW-0472">Membrane</keyword>
<evidence type="ECO:0000313" key="2">
    <source>
        <dbReference type="EMBL" id="MDR7347511.1"/>
    </source>
</evidence>
<dbReference type="EMBL" id="JAVDYJ010000001">
    <property type="protein sequence ID" value="MDR7347511.1"/>
    <property type="molecule type" value="Genomic_DNA"/>
</dbReference>